<evidence type="ECO:0000313" key="1">
    <source>
        <dbReference type="EMBL" id="KAJ3184223.1"/>
    </source>
</evidence>
<accession>A0AAD5XVD7</accession>
<reference evidence="1" key="1">
    <citation type="submission" date="2020-05" db="EMBL/GenBank/DDBJ databases">
        <title>Phylogenomic resolution of chytrid fungi.</title>
        <authorList>
            <person name="Stajich J.E."/>
            <person name="Amses K."/>
            <person name="Simmons R."/>
            <person name="Seto K."/>
            <person name="Myers J."/>
            <person name="Bonds A."/>
            <person name="Quandt C.A."/>
            <person name="Barry K."/>
            <person name="Liu P."/>
            <person name="Grigoriev I."/>
            <person name="Longcore J.E."/>
            <person name="James T.Y."/>
        </authorList>
    </citation>
    <scope>NUCLEOTIDE SEQUENCE</scope>
    <source>
        <strain evidence="1">JEL0379</strain>
    </source>
</reference>
<protein>
    <submittedName>
        <fullName evidence="1">Uncharacterized protein</fullName>
    </submittedName>
</protein>
<dbReference type="Proteomes" id="UP001212152">
    <property type="component" value="Unassembled WGS sequence"/>
</dbReference>
<dbReference type="AlphaFoldDB" id="A0AAD5XVD7"/>
<proteinExistence type="predicted"/>
<dbReference type="EMBL" id="JADGJQ010000004">
    <property type="protein sequence ID" value="KAJ3184223.1"/>
    <property type="molecule type" value="Genomic_DNA"/>
</dbReference>
<name>A0AAD5XVD7_9FUNG</name>
<gene>
    <name evidence="1" type="ORF">HDU87_005070</name>
</gene>
<sequence length="196" mass="21270">MPSQSSRRAVPLLRRLFAFASSNARPRAAAQHHALAAIPAPPNGTVAMIIAIPAPFLLWLATTTRRPVECSPTFQGVPVAATFLMHQALPRFDRKFPGLELSPVFDMARPEEFGYREEGLFASVMPSTAVVEVPIFEKLSEMEEAKLGGAGIRKNPVGKAVLKGTCSLGCAKVDLVEITVFKMNGDVVWAWKKKGV</sequence>
<evidence type="ECO:0000313" key="2">
    <source>
        <dbReference type="Proteomes" id="UP001212152"/>
    </source>
</evidence>
<organism evidence="1 2">
    <name type="scientific">Geranomyces variabilis</name>
    <dbReference type="NCBI Taxonomy" id="109894"/>
    <lineage>
        <taxon>Eukaryota</taxon>
        <taxon>Fungi</taxon>
        <taxon>Fungi incertae sedis</taxon>
        <taxon>Chytridiomycota</taxon>
        <taxon>Chytridiomycota incertae sedis</taxon>
        <taxon>Chytridiomycetes</taxon>
        <taxon>Spizellomycetales</taxon>
        <taxon>Powellomycetaceae</taxon>
        <taxon>Geranomyces</taxon>
    </lineage>
</organism>
<keyword evidence="2" id="KW-1185">Reference proteome</keyword>
<comment type="caution">
    <text evidence="1">The sequence shown here is derived from an EMBL/GenBank/DDBJ whole genome shotgun (WGS) entry which is preliminary data.</text>
</comment>